<evidence type="ECO:0000256" key="1">
    <source>
        <dbReference type="ARBA" id="ARBA00010928"/>
    </source>
</evidence>
<dbReference type="Gene3D" id="3.40.50.720">
    <property type="entry name" value="NAD(P)-binding Rossmann-like Domain"/>
    <property type="match status" value="1"/>
</dbReference>
<evidence type="ECO:0000313" key="5">
    <source>
        <dbReference type="EMBL" id="MDI9243379.1"/>
    </source>
</evidence>
<comment type="similarity">
    <text evidence="1">Belongs to the Gfo/Idh/MocA family.</text>
</comment>
<evidence type="ECO:0000259" key="3">
    <source>
        <dbReference type="Pfam" id="PF01408"/>
    </source>
</evidence>
<dbReference type="EMBL" id="JASGBQ010000032">
    <property type="protein sequence ID" value="MDI9243379.1"/>
    <property type="molecule type" value="Genomic_DNA"/>
</dbReference>
<sequence>MKQLNWGIMGLGNIAREFADNMRKLHPIYAAASRNPDSALAFQKEYGVEKAYGSYEELLSDPKVDIVYIATVNSQHYTCIMACLEHDKHVLCEKAIWGNYEEMKTACALAKEKGLLLCEGMTIFHMPIFKEIKKMIADGKLGKIKFVEAELGSLKEDDPTNRFFNPDLGGGAMLDIGTYGLSFVTYFLNGTITDMAHLMSPYPTGVDEMWNIALKTDELEIGSVNLTFRAKLPKRGIIAGEKAYITVMNYVRAEKATLVYPDGREEVLEAGETAKAMQYEILDIEEAVSSGDYSCAFMDYTMKVVELIDQLLEAENV</sequence>
<gene>
    <name evidence="5" type="ORF">QJ036_13070</name>
</gene>
<accession>A0AAP4BEQ4</accession>
<dbReference type="InterPro" id="IPR036291">
    <property type="entry name" value="NAD(P)-bd_dom_sf"/>
</dbReference>
<reference evidence="5 6" key="1">
    <citation type="submission" date="2023-05" db="EMBL/GenBank/DDBJ databases">
        <title>[ruminococcus] sp. nov., isolated from a pig farm feces dump.</title>
        <authorList>
            <person name="Chang Y.-H."/>
        </authorList>
    </citation>
    <scope>NUCLEOTIDE SEQUENCE [LARGE SCALE GENOMIC DNA]</scope>
    <source>
        <strain evidence="5 6">YH-rum2234</strain>
    </source>
</reference>
<dbReference type="SUPFAM" id="SSF51735">
    <property type="entry name" value="NAD(P)-binding Rossmann-fold domains"/>
    <property type="match status" value="1"/>
</dbReference>
<evidence type="ECO:0000256" key="2">
    <source>
        <dbReference type="ARBA" id="ARBA00023002"/>
    </source>
</evidence>
<dbReference type="InterPro" id="IPR000683">
    <property type="entry name" value="Gfo/Idh/MocA-like_OxRdtase_N"/>
</dbReference>
<dbReference type="Gene3D" id="3.30.360.10">
    <property type="entry name" value="Dihydrodipicolinate Reductase, domain 2"/>
    <property type="match status" value="1"/>
</dbReference>
<dbReference type="Pfam" id="PF01408">
    <property type="entry name" value="GFO_IDH_MocA"/>
    <property type="match status" value="1"/>
</dbReference>
<organism evidence="5 6">
    <name type="scientific">Fusibacillus kribbianus</name>
    <dbReference type="NCBI Taxonomy" id="3044208"/>
    <lineage>
        <taxon>Bacteria</taxon>
        <taxon>Bacillati</taxon>
        <taxon>Bacillota</taxon>
        <taxon>Clostridia</taxon>
        <taxon>Lachnospirales</taxon>
        <taxon>Lachnospiraceae</taxon>
        <taxon>Fusibacillus</taxon>
    </lineage>
</organism>
<evidence type="ECO:0000259" key="4">
    <source>
        <dbReference type="Pfam" id="PF22725"/>
    </source>
</evidence>
<name>A0AAP4BEQ4_9FIRM</name>
<dbReference type="Pfam" id="PF22725">
    <property type="entry name" value="GFO_IDH_MocA_C3"/>
    <property type="match status" value="1"/>
</dbReference>
<dbReference type="GO" id="GO:0016491">
    <property type="term" value="F:oxidoreductase activity"/>
    <property type="evidence" value="ECO:0007669"/>
    <property type="project" value="UniProtKB-KW"/>
</dbReference>
<feature type="domain" description="Gfo/Idh/MocA-like oxidoreductase N-terminal" evidence="3">
    <location>
        <begin position="4"/>
        <end position="118"/>
    </location>
</feature>
<feature type="domain" description="GFO/IDH/MocA-like oxidoreductase" evidence="4">
    <location>
        <begin position="129"/>
        <end position="245"/>
    </location>
</feature>
<keyword evidence="2" id="KW-0560">Oxidoreductase</keyword>
<dbReference type="SUPFAM" id="SSF55347">
    <property type="entry name" value="Glyceraldehyde-3-phosphate dehydrogenase-like, C-terminal domain"/>
    <property type="match status" value="1"/>
</dbReference>
<dbReference type="InterPro" id="IPR055170">
    <property type="entry name" value="GFO_IDH_MocA-like_dom"/>
</dbReference>
<dbReference type="Proteomes" id="UP001300383">
    <property type="component" value="Unassembled WGS sequence"/>
</dbReference>
<protein>
    <submittedName>
        <fullName evidence="5">Gfo/Idh/MocA family oxidoreductase</fullName>
    </submittedName>
</protein>
<dbReference type="AlphaFoldDB" id="A0AAP4BEQ4"/>
<keyword evidence="6" id="KW-1185">Reference proteome</keyword>
<dbReference type="GO" id="GO:0000166">
    <property type="term" value="F:nucleotide binding"/>
    <property type="evidence" value="ECO:0007669"/>
    <property type="project" value="InterPro"/>
</dbReference>
<proteinExistence type="inferred from homology"/>
<dbReference type="InterPro" id="IPR050984">
    <property type="entry name" value="Gfo/Idh/MocA_domain"/>
</dbReference>
<evidence type="ECO:0000313" key="6">
    <source>
        <dbReference type="Proteomes" id="UP001300383"/>
    </source>
</evidence>
<dbReference type="PANTHER" id="PTHR22604">
    <property type="entry name" value="OXIDOREDUCTASES"/>
    <property type="match status" value="1"/>
</dbReference>
<dbReference type="RefSeq" id="WP_283231803.1">
    <property type="nucleotide sequence ID" value="NZ_JASGBQ010000032.1"/>
</dbReference>
<dbReference type="PANTHER" id="PTHR22604:SF105">
    <property type="entry name" value="TRANS-1,2-DIHYDROBENZENE-1,2-DIOL DEHYDROGENASE"/>
    <property type="match status" value="1"/>
</dbReference>
<comment type="caution">
    <text evidence="5">The sequence shown here is derived from an EMBL/GenBank/DDBJ whole genome shotgun (WGS) entry which is preliminary data.</text>
</comment>